<dbReference type="InterPro" id="IPR036291">
    <property type="entry name" value="NAD(P)-bd_dom_sf"/>
</dbReference>
<dbReference type="AlphaFoldDB" id="A0A2L2BRM0"/>
<dbReference type="EMBL" id="CP026923">
    <property type="protein sequence ID" value="AVG24309.1"/>
    <property type="molecule type" value="Genomic_DNA"/>
</dbReference>
<sequence length="253" mass="26045">MSKDFAGLSAIVTGAGSGIGLEVATRLSAQGATVVGLDLHEGGLAGVAEFVACDISDDDSVSQATSAVKDILGAGLDVLINNAGVGSIGTVVDATPEQWQQVFGVNVFGTARVVREFYPMLRAGANPVIVNTCSVAAPVGIPKRAIYSASKGALESLTRSMAADFLEEGIRVNGVNPGTADTPWVQRLLDQAADPVAERVALEARQPIGRLVSPEEVAHAIMYLAHPQSLSTTGTILSVDGGLSTLRVPPRTK</sequence>
<evidence type="ECO:0000256" key="2">
    <source>
        <dbReference type="ARBA" id="ARBA00023002"/>
    </source>
</evidence>
<name>A0A2L2BRM0_9MICO</name>
<dbReference type="CDD" id="cd05233">
    <property type="entry name" value="SDR_c"/>
    <property type="match status" value="1"/>
</dbReference>
<evidence type="ECO:0000256" key="1">
    <source>
        <dbReference type="ARBA" id="ARBA00006484"/>
    </source>
</evidence>
<dbReference type="Proteomes" id="UP000243077">
    <property type="component" value="Chromosome"/>
</dbReference>
<keyword evidence="2" id="KW-0560">Oxidoreductase</keyword>
<reference evidence="3 4" key="1">
    <citation type="submission" date="2018-02" db="EMBL/GenBank/DDBJ databases">
        <title>Complete genome of the streamlined marine actinobacterium Pontimonas salivibrio CL-TW6 adapted to coastal planktonic lifestype.</title>
        <authorList>
            <person name="Cho B.C."/>
            <person name="Hardies S.C."/>
            <person name="Jang G.I."/>
            <person name="Hwang C.Y."/>
        </authorList>
    </citation>
    <scope>NUCLEOTIDE SEQUENCE [LARGE SCALE GENOMIC DNA]</scope>
    <source>
        <strain evidence="3 4">CL-TW6</strain>
    </source>
</reference>
<dbReference type="GO" id="GO:0016491">
    <property type="term" value="F:oxidoreductase activity"/>
    <property type="evidence" value="ECO:0007669"/>
    <property type="project" value="UniProtKB-KW"/>
</dbReference>
<dbReference type="FunFam" id="3.40.50.720:FF:000084">
    <property type="entry name" value="Short-chain dehydrogenase reductase"/>
    <property type="match status" value="1"/>
</dbReference>
<keyword evidence="4" id="KW-1185">Reference proteome</keyword>
<organism evidence="3 4">
    <name type="scientific">Pontimonas salivibrio</name>
    <dbReference type="NCBI Taxonomy" id="1159327"/>
    <lineage>
        <taxon>Bacteria</taxon>
        <taxon>Bacillati</taxon>
        <taxon>Actinomycetota</taxon>
        <taxon>Actinomycetes</taxon>
        <taxon>Micrococcales</taxon>
        <taxon>Microbacteriaceae</taxon>
        <taxon>Pontimonas</taxon>
    </lineage>
</organism>
<proteinExistence type="inferred from homology"/>
<dbReference type="InterPro" id="IPR002347">
    <property type="entry name" value="SDR_fam"/>
</dbReference>
<dbReference type="InterPro" id="IPR020904">
    <property type="entry name" value="Sc_DH/Rdtase_CS"/>
</dbReference>
<dbReference type="SUPFAM" id="SSF51735">
    <property type="entry name" value="NAD(P)-binding Rossmann-fold domains"/>
    <property type="match status" value="1"/>
</dbReference>
<dbReference type="RefSeq" id="WP_104913808.1">
    <property type="nucleotide sequence ID" value="NZ_CP026923.1"/>
</dbReference>
<dbReference type="PANTHER" id="PTHR43477:SF1">
    <property type="entry name" value="DIHYDROANTICAPSIN 7-DEHYDROGENASE"/>
    <property type="match status" value="1"/>
</dbReference>
<dbReference type="KEGG" id="psai:C3B54_111366"/>
<protein>
    <submittedName>
        <fullName evidence="3">NAD(P)-dependent short chain dehydrogenase</fullName>
    </submittedName>
</protein>
<comment type="similarity">
    <text evidence="1">Belongs to the short-chain dehydrogenases/reductases (SDR) family.</text>
</comment>
<dbReference type="Gene3D" id="3.40.50.720">
    <property type="entry name" value="NAD(P)-binding Rossmann-like Domain"/>
    <property type="match status" value="1"/>
</dbReference>
<dbReference type="PRINTS" id="PR00081">
    <property type="entry name" value="GDHRDH"/>
</dbReference>
<dbReference type="OrthoDB" id="9789398at2"/>
<gene>
    <name evidence="3" type="ORF">C3B54_111366</name>
</gene>
<evidence type="ECO:0000313" key="3">
    <source>
        <dbReference type="EMBL" id="AVG24309.1"/>
    </source>
</evidence>
<evidence type="ECO:0000313" key="4">
    <source>
        <dbReference type="Proteomes" id="UP000243077"/>
    </source>
</evidence>
<dbReference type="Pfam" id="PF13561">
    <property type="entry name" value="adh_short_C2"/>
    <property type="match status" value="1"/>
</dbReference>
<dbReference type="InterPro" id="IPR051122">
    <property type="entry name" value="SDR_DHRS6-like"/>
</dbReference>
<dbReference type="PROSITE" id="PS00061">
    <property type="entry name" value="ADH_SHORT"/>
    <property type="match status" value="1"/>
</dbReference>
<dbReference type="PANTHER" id="PTHR43477">
    <property type="entry name" value="DIHYDROANTICAPSIN 7-DEHYDROGENASE"/>
    <property type="match status" value="1"/>
</dbReference>
<dbReference type="PRINTS" id="PR00080">
    <property type="entry name" value="SDRFAMILY"/>
</dbReference>
<accession>A0A2L2BRM0</accession>